<protein>
    <recommendedName>
        <fullName evidence="6">FMN dependent NADH:quinone oxidoreductase</fullName>
        <ecNumber evidence="6">1.6.5.-</ecNumber>
    </recommendedName>
    <alternativeName>
        <fullName evidence="6">Azo-dye reductase</fullName>
    </alternativeName>
    <alternativeName>
        <fullName evidence="6">FMN-dependent NADH-azo compound oxidoreductase</fullName>
    </alternativeName>
    <alternativeName>
        <fullName evidence="6">FMN-dependent NADH-azoreductase</fullName>
        <ecNumber evidence="6">1.7.1.17</ecNumber>
    </alternativeName>
</protein>
<comment type="similarity">
    <text evidence="6">Belongs to the azoreductase type 1 family.</text>
</comment>
<evidence type="ECO:0000256" key="4">
    <source>
        <dbReference type="ARBA" id="ARBA00023027"/>
    </source>
</evidence>
<sequence>MNILHIDSSINGTNSVSRELSRFAVEQLIKQHPGAHAEHLDLISNPPPYYTSDSLGLRLGLEDAALTSAQRTENQLTQTLLDQYLKADTVVIGAPFYNFTIPSQLKSWLDRVIQPRKTFQYGANGPEGLSGDKTVYVILSRGGIYSTSEQGQALEHQESYLRVVFGFIGVTNIHFIYAEGIGMGAEARAEALSTAEQQIIQLLQTVELA</sequence>
<comment type="catalytic activity">
    <reaction evidence="6">
        <text>2 a quinone + NADH + H(+) = 2 a 1,4-benzosemiquinone + NAD(+)</text>
        <dbReference type="Rhea" id="RHEA:65952"/>
        <dbReference type="ChEBI" id="CHEBI:15378"/>
        <dbReference type="ChEBI" id="CHEBI:57540"/>
        <dbReference type="ChEBI" id="CHEBI:57945"/>
        <dbReference type="ChEBI" id="CHEBI:132124"/>
        <dbReference type="ChEBI" id="CHEBI:134225"/>
    </reaction>
</comment>
<dbReference type="InterPro" id="IPR003680">
    <property type="entry name" value="Flavodoxin_fold"/>
</dbReference>
<dbReference type="HAMAP" id="MF_01216">
    <property type="entry name" value="Azoreductase_type1"/>
    <property type="match status" value="1"/>
</dbReference>
<evidence type="ECO:0000313" key="9">
    <source>
        <dbReference type="Proteomes" id="UP001168613"/>
    </source>
</evidence>
<evidence type="ECO:0000256" key="1">
    <source>
        <dbReference type="ARBA" id="ARBA00022630"/>
    </source>
</evidence>
<evidence type="ECO:0000256" key="5">
    <source>
        <dbReference type="ARBA" id="ARBA00048542"/>
    </source>
</evidence>
<comment type="catalytic activity">
    <reaction evidence="5">
        <text>N,N-dimethyl-1,4-phenylenediamine + anthranilate + 2 NAD(+) = 2-(4-dimethylaminophenyl)diazenylbenzoate + 2 NADH + 2 H(+)</text>
        <dbReference type="Rhea" id="RHEA:55872"/>
        <dbReference type="ChEBI" id="CHEBI:15378"/>
        <dbReference type="ChEBI" id="CHEBI:15783"/>
        <dbReference type="ChEBI" id="CHEBI:16567"/>
        <dbReference type="ChEBI" id="CHEBI:57540"/>
        <dbReference type="ChEBI" id="CHEBI:57945"/>
        <dbReference type="ChEBI" id="CHEBI:71579"/>
        <dbReference type="EC" id="1.7.1.17"/>
    </reaction>
    <physiologicalReaction direction="right-to-left" evidence="5">
        <dbReference type="Rhea" id="RHEA:55874"/>
    </physiologicalReaction>
</comment>
<dbReference type="EMBL" id="JAJHNU010000001">
    <property type="protein sequence ID" value="MDN4120924.1"/>
    <property type="molecule type" value="Genomic_DNA"/>
</dbReference>
<dbReference type="Pfam" id="PF02525">
    <property type="entry name" value="Flavodoxin_2"/>
    <property type="match status" value="1"/>
</dbReference>
<comment type="function">
    <text evidence="6">Quinone reductase that provides resistance to thiol-specific stress caused by electrophilic quinones.</text>
</comment>
<accession>A0ABT8EI17</accession>
<dbReference type="EC" id="1.6.5.-" evidence="6"/>
<feature type="binding site" evidence="6">
    <location>
        <begin position="140"/>
        <end position="143"/>
    </location>
    <ligand>
        <name>FMN</name>
        <dbReference type="ChEBI" id="CHEBI:58210"/>
    </ligand>
</feature>
<comment type="caution">
    <text evidence="8">The sequence shown here is derived from an EMBL/GenBank/DDBJ whole genome shotgun (WGS) entry which is preliminary data.</text>
</comment>
<evidence type="ECO:0000256" key="3">
    <source>
        <dbReference type="ARBA" id="ARBA00023002"/>
    </source>
</evidence>
<comment type="subunit">
    <text evidence="6">Homodimer.</text>
</comment>
<comment type="function">
    <text evidence="6">Also exhibits azoreductase activity. Catalyzes the reductive cleavage of the azo bond in aromatic azo compounds to the corresponding amines.</text>
</comment>
<dbReference type="Gene3D" id="3.40.50.360">
    <property type="match status" value="1"/>
</dbReference>
<evidence type="ECO:0000259" key="7">
    <source>
        <dbReference type="Pfam" id="PF02525"/>
    </source>
</evidence>
<comment type="cofactor">
    <cofactor evidence="6">
        <name>FMN</name>
        <dbReference type="ChEBI" id="CHEBI:58210"/>
    </cofactor>
    <text evidence="6">Binds 1 FMN per subunit.</text>
</comment>
<proteinExistence type="inferred from homology"/>
<dbReference type="InterPro" id="IPR050104">
    <property type="entry name" value="FMN-dep_NADH:Q_OxRdtase_AzoR1"/>
</dbReference>
<comment type="caution">
    <text evidence="6">Lacks conserved residue(s) required for the propagation of feature annotation.</text>
</comment>
<evidence type="ECO:0000256" key="6">
    <source>
        <dbReference type="HAMAP-Rule" id="MF_01216"/>
    </source>
</evidence>
<feature type="domain" description="Flavodoxin-like fold" evidence="7">
    <location>
        <begin position="1"/>
        <end position="201"/>
    </location>
</feature>
<dbReference type="InterPro" id="IPR023048">
    <property type="entry name" value="NADH:quinone_OxRdtase_FMN_depd"/>
</dbReference>
<dbReference type="Proteomes" id="UP001168613">
    <property type="component" value="Unassembled WGS sequence"/>
</dbReference>
<keyword evidence="2 6" id="KW-0288">FMN</keyword>
<dbReference type="EC" id="1.7.1.17" evidence="6"/>
<evidence type="ECO:0000313" key="8">
    <source>
        <dbReference type="EMBL" id="MDN4120924.1"/>
    </source>
</evidence>
<name>A0ABT8EI17_9BURK</name>
<keyword evidence="9" id="KW-1185">Reference proteome</keyword>
<dbReference type="PANTHER" id="PTHR43741:SF4">
    <property type="entry name" value="FMN-DEPENDENT NADH:QUINONE OXIDOREDUCTASE"/>
    <property type="match status" value="1"/>
</dbReference>
<keyword evidence="1 6" id="KW-0285">Flavoprotein</keyword>
<evidence type="ECO:0000256" key="2">
    <source>
        <dbReference type="ARBA" id="ARBA00022643"/>
    </source>
</evidence>
<dbReference type="RefSeq" id="WP_266125089.1">
    <property type="nucleotide sequence ID" value="NZ_JAJHNU010000001.1"/>
</dbReference>
<dbReference type="InterPro" id="IPR029039">
    <property type="entry name" value="Flavoprotein-like_sf"/>
</dbReference>
<dbReference type="SUPFAM" id="SSF52218">
    <property type="entry name" value="Flavoproteins"/>
    <property type="match status" value="1"/>
</dbReference>
<gene>
    <name evidence="6" type="primary">azoR</name>
    <name evidence="8" type="ORF">LMS43_06460</name>
</gene>
<dbReference type="PANTHER" id="PTHR43741">
    <property type="entry name" value="FMN-DEPENDENT NADH-AZOREDUCTASE 1"/>
    <property type="match status" value="1"/>
</dbReference>
<keyword evidence="3 6" id="KW-0560">Oxidoreductase</keyword>
<organism evidence="8 9">
    <name type="scientific">Alcaligenes endophyticus</name>
    <dbReference type="NCBI Taxonomy" id="1929088"/>
    <lineage>
        <taxon>Bacteria</taxon>
        <taxon>Pseudomonadati</taxon>
        <taxon>Pseudomonadota</taxon>
        <taxon>Betaproteobacteria</taxon>
        <taxon>Burkholderiales</taxon>
        <taxon>Alcaligenaceae</taxon>
        <taxon>Alcaligenes</taxon>
    </lineage>
</organism>
<feature type="binding site" evidence="6">
    <location>
        <position position="9"/>
    </location>
    <ligand>
        <name>FMN</name>
        <dbReference type="ChEBI" id="CHEBI:58210"/>
    </ligand>
</feature>
<keyword evidence="4 6" id="KW-0520">NAD</keyword>
<reference evidence="8" key="1">
    <citation type="submission" date="2021-11" db="EMBL/GenBank/DDBJ databases">
        <title>Draft genome sequence of Alcaligenes endophyticus type strain CCUG 75668T.</title>
        <authorList>
            <person name="Salva-Serra F."/>
            <person name="Duran R.E."/>
            <person name="Seeger M."/>
            <person name="Moore E.R.B."/>
            <person name="Jaen-Luchoro D."/>
        </authorList>
    </citation>
    <scope>NUCLEOTIDE SEQUENCE</scope>
    <source>
        <strain evidence="8">CCUG 75668</strain>
    </source>
</reference>
<feature type="binding site" evidence="6">
    <location>
        <begin position="15"/>
        <end position="17"/>
    </location>
    <ligand>
        <name>FMN</name>
        <dbReference type="ChEBI" id="CHEBI:58210"/>
    </ligand>
</feature>